<keyword evidence="3" id="KW-1185">Reference proteome</keyword>
<dbReference type="RefSeq" id="WP_247347730.1">
    <property type="nucleotide sequence ID" value="NZ_CP095551.1"/>
</dbReference>
<keyword evidence="1" id="KW-0812">Transmembrane</keyword>
<organism evidence="2 3">
    <name type="scientific">Metabacillus endolithicus</name>
    <dbReference type="NCBI Taxonomy" id="1535204"/>
    <lineage>
        <taxon>Bacteria</taxon>
        <taxon>Bacillati</taxon>
        <taxon>Bacillota</taxon>
        <taxon>Bacilli</taxon>
        <taxon>Bacillales</taxon>
        <taxon>Bacillaceae</taxon>
        <taxon>Metabacillus</taxon>
    </lineage>
</organism>
<evidence type="ECO:0000313" key="3">
    <source>
        <dbReference type="Proteomes" id="UP001597318"/>
    </source>
</evidence>
<feature type="transmembrane region" description="Helical" evidence="1">
    <location>
        <begin position="86"/>
        <end position="106"/>
    </location>
</feature>
<dbReference type="EMBL" id="JBHUIK010000007">
    <property type="protein sequence ID" value="MFD2216389.1"/>
    <property type="molecule type" value="Genomic_DNA"/>
</dbReference>
<keyword evidence="1" id="KW-0472">Membrane</keyword>
<feature type="transmembrane region" description="Helical" evidence="1">
    <location>
        <begin position="7"/>
        <end position="27"/>
    </location>
</feature>
<dbReference type="Proteomes" id="UP001597318">
    <property type="component" value="Unassembled WGS sequence"/>
</dbReference>
<proteinExistence type="predicted"/>
<sequence>MNGGIHIIKIINLGITFILLIIINWGITKIFDINFVDASFYVGLIGIVFALLTNSSGGFISDLNMSVQGETGIKINKEEKKFQPSFILIASIFYLVGAIVATLIVYKEYF</sequence>
<name>A0ABW5C388_9BACI</name>
<keyword evidence="1" id="KW-1133">Transmembrane helix</keyword>
<reference evidence="3" key="1">
    <citation type="journal article" date="2019" name="Int. J. Syst. Evol. Microbiol.">
        <title>The Global Catalogue of Microorganisms (GCM) 10K type strain sequencing project: providing services to taxonomists for standard genome sequencing and annotation.</title>
        <authorList>
            <consortium name="The Broad Institute Genomics Platform"/>
            <consortium name="The Broad Institute Genome Sequencing Center for Infectious Disease"/>
            <person name="Wu L."/>
            <person name="Ma J."/>
        </authorList>
    </citation>
    <scope>NUCLEOTIDE SEQUENCE [LARGE SCALE GENOMIC DNA]</scope>
    <source>
        <strain evidence="3">CGMCC 1.15474</strain>
    </source>
</reference>
<gene>
    <name evidence="2" type="ORF">ACFSKK_22185</name>
</gene>
<accession>A0ABW5C388</accession>
<protein>
    <submittedName>
        <fullName evidence="2">Uncharacterized protein</fullName>
    </submittedName>
</protein>
<evidence type="ECO:0000256" key="1">
    <source>
        <dbReference type="SAM" id="Phobius"/>
    </source>
</evidence>
<evidence type="ECO:0000313" key="2">
    <source>
        <dbReference type="EMBL" id="MFD2216389.1"/>
    </source>
</evidence>
<comment type="caution">
    <text evidence="2">The sequence shown here is derived from an EMBL/GenBank/DDBJ whole genome shotgun (WGS) entry which is preliminary data.</text>
</comment>
<feature type="transmembrane region" description="Helical" evidence="1">
    <location>
        <begin position="39"/>
        <end position="65"/>
    </location>
</feature>